<reference evidence="8" key="1">
    <citation type="submission" date="2018-05" db="EMBL/GenBank/DDBJ databases">
        <authorList>
            <person name="Lanie J.A."/>
            <person name="Ng W.-L."/>
            <person name="Kazmierczak K.M."/>
            <person name="Andrzejewski T.M."/>
            <person name="Davidsen T.M."/>
            <person name="Wayne K.J."/>
            <person name="Tettelin H."/>
            <person name="Glass J.I."/>
            <person name="Rusch D."/>
            <person name="Podicherti R."/>
            <person name="Tsui H.-C.T."/>
            <person name="Winkler M.E."/>
        </authorList>
    </citation>
    <scope>NUCLEOTIDE SEQUENCE</scope>
    <source>
        <strain evidence="8">ZC4RG45</strain>
    </source>
</reference>
<dbReference type="EMBL" id="QGUI01000670">
    <property type="protein sequence ID" value="PZM93059.1"/>
    <property type="molecule type" value="Genomic_DNA"/>
</dbReference>
<keyword evidence="5 7" id="KW-0408">Iron</keyword>
<dbReference type="InterPro" id="IPR017972">
    <property type="entry name" value="Cyt_P450_CS"/>
</dbReference>
<dbReference type="PROSITE" id="PS00086">
    <property type="entry name" value="CYTOCHROME_P450"/>
    <property type="match status" value="1"/>
</dbReference>
<dbReference type="InterPro" id="IPR001128">
    <property type="entry name" value="Cyt_P450"/>
</dbReference>
<evidence type="ECO:0000256" key="4">
    <source>
        <dbReference type="ARBA" id="ARBA00023002"/>
    </source>
</evidence>
<gene>
    <name evidence="8" type="ORF">DIU77_15465</name>
</gene>
<dbReference type="InterPro" id="IPR002397">
    <property type="entry name" value="Cyt_P450_B"/>
</dbReference>
<keyword evidence="2 7" id="KW-0349">Heme</keyword>
<keyword evidence="6 7" id="KW-0503">Monooxygenase</keyword>
<comment type="caution">
    <text evidence="8">The sequence shown here is derived from an EMBL/GenBank/DDBJ whole genome shotgun (WGS) entry which is preliminary data.</text>
</comment>
<dbReference type="PRINTS" id="PR00385">
    <property type="entry name" value="P450"/>
</dbReference>
<dbReference type="PANTHER" id="PTHR46696">
    <property type="entry name" value="P450, PUTATIVE (EUROFUNG)-RELATED"/>
    <property type="match status" value="1"/>
</dbReference>
<dbReference type="PRINTS" id="PR00359">
    <property type="entry name" value="BP450"/>
</dbReference>
<proteinExistence type="inferred from homology"/>
<evidence type="ECO:0000313" key="8">
    <source>
        <dbReference type="EMBL" id="PZM93059.1"/>
    </source>
</evidence>
<evidence type="ECO:0000256" key="6">
    <source>
        <dbReference type="ARBA" id="ARBA00023033"/>
    </source>
</evidence>
<name>A0A2W4KWS0_9PSEU</name>
<evidence type="ECO:0000256" key="3">
    <source>
        <dbReference type="ARBA" id="ARBA00022723"/>
    </source>
</evidence>
<dbReference type="Gene3D" id="1.10.630.10">
    <property type="entry name" value="Cytochrome P450"/>
    <property type="match status" value="1"/>
</dbReference>
<evidence type="ECO:0000256" key="7">
    <source>
        <dbReference type="RuleBase" id="RU000461"/>
    </source>
</evidence>
<dbReference type="SUPFAM" id="SSF48264">
    <property type="entry name" value="Cytochrome P450"/>
    <property type="match status" value="1"/>
</dbReference>
<dbReference type="GO" id="GO:0020037">
    <property type="term" value="F:heme binding"/>
    <property type="evidence" value="ECO:0007669"/>
    <property type="project" value="InterPro"/>
</dbReference>
<dbReference type="InterPro" id="IPR036396">
    <property type="entry name" value="Cyt_P450_sf"/>
</dbReference>
<dbReference type="AlphaFoldDB" id="A0A2W4KWS0"/>
<accession>A0A2W4KWS0</accession>
<organism evidence="8">
    <name type="scientific">Thermocrispum agreste</name>
    <dbReference type="NCBI Taxonomy" id="37925"/>
    <lineage>
        <taxon>Bacteria</taxon>
        <taxon>Bacillati</taxon>
        <taxon>Actinomycetota</taxon>
        <taxon>Actinomycetes</taxon>
        <taxon>Pseudonocardiales</taxon>
        <taxon>Pseudonocardiaceae</taxon>
        <taxon>Thermocrispum</taxon>
    </lineage>
</organism>
<evidence type="ECO:0000256" key="1">
    <source>
        <dbReference type="ARBA" id="ARBA00010617"/>
    </source>
</evidence>
<comment type="similarity">
    <text evidence="1 7">Belongs to the cytochrome P450 family.</text>
</comment>
<evidence type="ECO:0000256" key="2">
    <source>
        <dbReference type="ARBA" id="ARBA00022617"/>
    </source>
</evidence>
<keyword evidence="3 7" id="KW-0479">Metal-binding</keyword>
<sequence>MVRLPMGTTSRTESARSTMKGLDLLGPEMTEQPHPYWAQLRREQPVCWDGSQTAWLITRYEDVRTGLTEPQLFSSNRIAPLLEKLAPARRAKLEPILSIMRDWMVVTDPPAHTRLRTLANAAFRGQRIAAMKNWIAELVDGLLDEFVRSGNTDFMAGVAYPLPATVIARMLGAPQEDRDRFQRWSDELALVAFGAGGEAREERHERALRGVTELQEYLRELIATLRKSPGDDMISFLLGQQERLDDDELLSLCTLILFAGHETTTNLLCNSLVCLTQHPDQLEELRADPSLVPNAVEEVLRYEGPIKILVRWVTEDVELHGQRIRSGDRVYLVLQSANRDERVFDDPETFDIRRPTQPVHLGFGRGPHTCLGAQLARLEVRIALPRILERLPGLRLAGDVTWKSSVATRVVEGLQVDYDSRREPAPAR</sequence>
<dbReference type="PANTHER" id="PTHR46696:SF1">
    <property type="entry name" value="CYTOCHROME P450 YJIB-RELATED"/>
    <property type="match status" value="1"/>
</dbReference>
<dbReference type="GO" id="GO:0016705">
    <property type="term" value="F:oxidoreductase activity, acting on paired donors, with incorporation or reduction of molecular oxygen"/>
    <property type="evidence" value="ECO:0007669"/>
    <property type="project" value="InterPro"/>
</dbReference>
<dbReference type="GO" id="GO:0004497">
    <property type="term" value="F:monooxygenase activity"/>
    <property type="evidence" value="ECO:0007669"/>
    <property type="project" value="UniProtKB-KW"/>
</dbReference>
<protein>
    <submittedName>
        <fullName evidence="8">Cytochrome P450</fullName>
    </submittedName>
</protein>
<dbReference type="GO" id="GO:0005506">
    <property type="term" value="F:iron ion binding"/>
    <property type="evidence" value="ECO:0007669"/>
    <property type="project" value="InterPro"/>
</dbReference>
<evidence type="ECO:0000256" key="5">
    <source>
        <dbReference type="ARBA" id="ARBA00023004"/>
    </source>
</evidence>
<dbReference type="FunFam" id="1.10.630.10:FF:000018">
    <property type="entry name" value="Cytochrome P450 monooxygenase"/>
    <property type="match status" value="1"/>
</dbReference>
<keyword evidence="4 7" id="KW-0560">Oxidoreductase</keyword>
<dbReference type="Pfam" id="PF00067">
    <property type="entry name" value="p450"/>
    <property type="match status" value="1"/>
</dbReference>
<dbReference type="CDD" id="cd11078">
    <property type="entry name" value="CYP130-like"/>
    <property type="match status" value="1"/>
</dbReference>